<evidence type="ECO:0000256" key="5">
    <source>
        <dbReference type="SAM" id="Phobius"/>
    </source>
</evidence>
<keyword evidence="2 3" id="KW-0040">ANK repeat</keyword>
<dbReference type="SUPFAM" id="SSF48403">
    <property type="entry name" value="Ankyrin repeat"/>
    <property type="match status" value="3"/>
</dbReference>
<reference evidence="6" key="1">
    <citation type="journal article" date="2021" name="J Fungi (Basel)">
        <title>Genomic and Metabolomic Analyses of the Marine Fungus Emericellopsis cladophorae: Insights into Saltwater Adaptability Mechanisms and Its Biosynthetic Potential.</title>
        <authorList>
            <person name="Goncalves M.F.M."/>
            <person name="Hilario S."/>
            <person name="Van de Peer Y."/>
            <person name="Esteves A.C."/>
            <person name="Alves A."/>
        </authorList>
    </citation>
    <scope>NUCLEOTIDE SEQUENCE</scope>
    <source>
        <strain evidence="6">MUM 19.33</strain>
    </source>
</reference>
<organism evidence="6 7">
    <name type="scientific">Emericellopsis cladophorae</name>
    <dbReference type="NCBI Taxonomy" id="2686198"/>
    <lineage>
        <taxon>Eukaryota</taxon>
        <taxon>Fungi</taxon>
        <taxon>Dikarya</taxon>
        <taxon>Ascomycota</taxon>
        <taxon>Pezizomycotina</taxon>
        <taxon>Sordariomycetes</taxon>
        <taxon>Hypocreomycetidae</taxon>
        <taxon>Hypocreales</taxon>
        <taxon>Bionectriaceae</taxon>
        <taxon>Emericellopsis</taxon>
    </lineage>
</organism>
<gene>
    <name evidence="6" type="ORF">J7T54_001699</name>
</gene>
<evidence type="ECO:0000256" key="2">
    <source>
        <dbReference type="ARBA" id="ARBA00023043"/>
    </source>
</evidence>
<evidence type="ECO:0000256" key="3">
    <source>
        <dbReference type="PROSITE-ProRule" id="PRU00023"/>
    </source>
</evidence>
<feature type="repeat" description="ANK" evidence="3">
    <location>
        <begin position="801"/>
        <end position="833"/>
    </location>
</feature>
<dbReference type="PROSITE" id="PS50297">
    <property type="entry name" value="ANK_REP_REGION"/>
    <property type="match status" value="5"/>
</dbReference>
<dbReference type="Pfam" id="PF00023">
    <property type="entry name" value="Ank"/>
    <property type="match status" value="2"/>
</dbReference>
<evidence type="ECO:0000313" key="7">
    <source>
        <dbReference type="Proteomes" id="UP001055219"/>
    </source>
</evidence>
<feature type="repeat" description="ANK" evidence="3">
    <location>
        <begin position="1147"/>
        <end position="1179"/>
    </location>
</feature>
<dbReference type="InterPro" id="IPR036770">
    <property type="entry name" value="Ankyrin_rpt-contain_sf"/>
</dbReference>
<feature type="region of interest" description="Disordered" evidence="4">
    <location>
        <begin position="2041"/>
        <end position="2086"/>
    </location>
</feature>
<dbReference type="Pfam" id="PF06912">
    <property type="entry name" value="DUF1275"/>
    <property type="match status" value="1"/>
</dbReference>
<dbReference type="GeneID" id="75828216"/>
<evidence type="ECO:0000256" key="1">
    <source>
        <dbReference type="ARBA" id="ARBA00022737"/>
    </source>
</evidence>
<keyword evidence="5" id="KW-0812">Transmembrane</keyword>
<dbReference type="InterPro" id="IPR010699">
    <property type="entry name" value="DUF1275"/>
</dbReference>
<dbReference type="RefSeq" id="XP_051364679.1">
    <property type="nucleotide sequence ID" value="XM_051503723.1"/>
</dbReference>
<feature type="transmembrane region" description="Helical" evidence="5">
    <location>
        <begin position="6"/>
        <end position="22"/>
    </location>
</feature>
<dbReference type="EMBL" id="JAGIXG020000006">
    <property type="protein sequence ID" value="KAI6783823.1"/>
    <property type="molecule type" value="Genomic_DNA"/>
</dbReference>
<keyword evidence="1" id="KW-0677">Repeat</keyword>
<name>A0A9P9Y591_9HYPO</name>
<evidence type="ECO:0000256" key="4">
    <source>
        <dbReference type="SAM" id="MobiDB-lite"/>
    </source>
</evidence>
<feature type="compositionally biased region" description="Acidic residues" evidence="4">
    <location>
        <begin position="1455"/>
        <end position="1473"/>
    </location>
</feature>
<feature type="repeat" description="ANK" evidence="3">
    <location>
        <begin position="834"/>
        <end position="866"/>
    </location>
</feature>
<sequence>MFVTSNIGIALGLFLGGGWLTGQLGHAIGPRKRWWLVLCNFVQSGLVLGAAGIQYRHGIEIQGPTALSVVGLLALASGSQVVQSRSLAMTEISTAMATAAWVDLMIDKKLLVFDNRPRTRRVAFLASLILGAFAGAFIYREVGSATAIAVSGAGKLLVTVMFIFAAGSTFYPPPSTLHSSQGRTPFRFTSANGPRADNCGSKAQAITHRSTCAFDAPLQRELIHAMLLHGFSCQSLATRTPRVPGAGTVLRVSVQPDSLTDFFAMVSDMAMPDLPALPAHHEDLAKYIAANPSRNVNDLIQPYRQYENELRAVFAQDRNNPVLEDPYINVLPLFNEHTEHIKVRARNLEAESEEEKSKYIMPLSKDERRPNGSPATVRNLAEFQNNFNIFSESSLVDMDWSNVVAAGSSVINTLLPVPKEYISTKRKLREYYHEKFCPASDVDLFLYGLNHEQAIEKIKQIEQSIRDALLNEVTVVRTKYAITIASQYPVRHVQIVLRVYKSISEILTGFDIDAAGGAFDGKQVWVTPRALASFITQTNHIDLSRRSPSYENRLSKYSHRGFEVYWADLDRTRIDPTIFERSFARTLGLARLLILERLPTSSAREAYLNRRRQERGRPSAYRQKFHLGGNIKDFYEDEVADWLSEEEISNYHTFTVPYGERFNAKRIEKLCYTRDLLLNAEWNQPKEREVYLHRHPAFFGRVEDVIEDCCGTCPVPKTEEEVEVAEKEAEIYISGKVSFLIDDPGRQQIGSFNPLTEQDWTDMAYVGNTARLCQSIVNADLDDVLNWLAQPDADANTRDYTGRTPLHLAVMASTPDVVKAFIDHRARITARLADGRTALHLAASRGDTEMIKLLMDKSIENEEMEEERKDRRRAASKAAKPAADPQDGEDSQMRSDDEDDAENESDDEMTDYAQTETDVHSATTGSFIKIKDSNNDEDKRVDIVPDESDDDPDYYQIDILAWDVPSSPLHLAIVGGHENAVKKLCDYGADSILPVKFSDNDSGSAAAILTLVLALSLPPNKAKSMARLLLSLGAISSQAETNGVTAFQRYVESDKLEMVDTLLEHDKAGVKSAINHLAFGGHSWSPQAAAPLHTAIETGNPLLVLKLLAAGAWVQIDYETWLKSAKVSPTQSSQLRDLDRNKRQWRQMVQPLALAINHGHFEMALALLENGADPNTLTGESELLLIDTHRRSWNTGSSVLDDVNEIIKQLEKGTSEERKALEKPQKRPGLDEYMQNFQGGSYARWVAGRAVADAQKKFEASMASYENEVTKREKGEGETAEQAKFDALRELTQEFVKLRDALIAKGAKAFKELHPEIAKETSNNRNRTYGNLSHYIHRTGADSELSKKPFEVSFQFQGVSDMTDARRDAYIELFDAAWDGDLDKIKALTLQAWGPNQDEPPLKMAVDDTLNQTPFSIAFLCGHHDVATAILEIIQAQWSPHQEDKLRYKMKTKDDDSEAEYSDEDAGSEDSDDQPQLVAEKAEHKYTIDDVGQVSMSVESHVTPLETLRYRRRCFKKGAELEDEGVKTLFAHCVDVEDAKGLRYLIGLGQYWTRNDKAQNLTEEEEVGDQKRFTVDHDELLHAVKAGKTDMLGILIKQTGAGIPLDHLVKKSGATITKKPRFYQGLTVYGKKRKDWANAGRNMVTRATGIRTPPLLHAALAGSIESTEFFLSDAPHRLYSEFGKSKAAKEDVRLKVLRDRPGGFDRAIATWLGADNELVIHCAVRADIGERSNELLDYLIQTCPTAIDKKTPNGDTPLMVACRLGRRAFARLLIAGNADQSTRNSSGENLVHAVLALKPSPHRLRTIMSELDLELAADLCTQRNNLAVGGQNPLQAWVATITGAARDDKVEMLRLILEYARGQGVDALDAKGDTALHAVVMAKDFALIKALVDFNPALLQRENAVGRTPAEIAEDNLKAKPLKRPGGFVYTTNTRNYGHQMVTQSPNMFKLNKALAEARKTPADRAHVENLGLRGDYTVAVLNTIRHELGLRTPDEPYEANMRDGSDKLQAIWDLCSTAMERCPTHRRLVSLNEANDVARRLGEQEKDSGKRGWFGVNSRKRDDDDEEDEGEEKEEDTNNLASRMVTNHMPAGWAAFGRENGELKGLDRCAVCEYWHE</sequence>
<feature type="repeat" description="ANK" evidence="3">
    <location>
        <begin position="1753"/>
        <end position="1785"/>
    </location>
</feature>
<accession>A0A9P9Y591</accession>
<feature type="region of interest" description="Disordered" evidence="4">
    <location>
        <begin position="1451"/>
        <end position="1475"/>
    </location>
</feature>
<feature type="transmembrane region" description="Helical" evidence="5">
    <location>
        <begin position="122"/>
        <end position="139"/>
    </location>
</feature>
<feature type="transmembrane region" description="Helical" evidence="5">
    <location>
        <begin position="34"/>
        <end position="55"/>
    </location>
</feature>
<evidence type="ECO:0008006" key="8">
    <source>
        <dbReference type="Google" id="ProtNLM"/>
    </source>
</evidence>
<proteinExistence type="predicted"/>
<keyword evidence="7" id="KW-1185">Reference proteome</keyword>
<dbReference type="Gene3D" id="1.25.40.20">
    <property type="entry name" value="Ankyrin repeat-containing domain"/>
    <property type="match status" value="4"/>
</dbReference>
<dbReference type="Proteomes" id="UP001055219">
    <property type="component" value="Unassembled WGS sequence"/>
</dbReference>
<keyword evidence="5" id="KW-1133">Transmembrane helix</keyword>
<evidence type="ECO:0000313" key="6">
    <source>
        <dbReference type="EMBL" id="KAI6783823.1"/>
    </source>
</evidence>
<dbReference type="Pfam" id="PF12796">
    <property type="entry name" value="Ank_2"/>
    <property type="match status" value="1"/>
</dbReference>
<dbReference type="OrthoDB" id="539213at2759"/>
<dbReference type="PANTHER" id="PTHR24198:SF165">
    <property type="entry name" value="ANKYRIN REPEAT-CONTAINING PROTEIN-RELATED"/>
    <property type="match status" value="1"/>
</dbReference>
<dbReference type="PRINTS" id="PR01415">
    <property type="entry name" value="ANKYRIN"/>
</dbReference>
<keyword evidence="5" id="KW-0472">Membrane</keyword>
<dbReference type="PANTHER" id="PTHR24198">
    <property type="entry name" value="ANKYRIN REPEAT AND PROTEIN KINASE DOMAIN-CONTAINING PROTEIN"/>
    <property type="match status" value="1"/>
</dbReference>
<feature type="compositionally biased region" description="Basic and acidic residues" evidence="4">
    <location>
        <begin position="2041"/>
        <end position="2051"/>
    </location>
</feature>
<feature type="region of interest" description="Disordered" evidence="4">
    <location>
        <begin position="861"/>
        <end position="908"/>
    </location>
</feature>
<protein>
    <recommendedName>
        <fullName evidence="8">Ankyrin repeat protein</fullName>
    </recommendedName>
</protein>
<feature type="compositionally biased region" description="Acidic residues" evidence="4">
    <location>
        <begin position="886"/>
        <end position="908"/>
    </location>
</feature>
<comment type="caution">
    <text evidence="6">The sequence shown here is derived from an EMBL/GenBank/DDBJ whole genome shotgun (WGS) entry which is preliminary data.</text>
</comment>
<feature type="repeat" description="ANK" evidence="3">
    <location>
        <begin position="964"/>
        <end position="990"/>
    </location>
</feature>
<reference evidence="6" key="2">
    <citation type="submission" date="2022-07" db="EMBL/GenBank/DDBJ databases">
        <authorList>
            <person name="Goncalves M.F.M."/>
            <person name="Hilario S."/>
            <person name="Van De Peer Y."/>
            <person name="Esteves A.C."/>
            <person name="Alves A."/>
        </authorList>
    </citation>
    <scope>NUCLEOTIDE SEQUENCE</scope>
    <source>
        <strain evidence="6">MUM 19.33</strain>
    </source>
</reference>
<dbReference type="InterPro" id="IPR002110">
    <property type="entry name" value="Ankyrin_rpt"/>
</dbReference>
<dbReference type="PROSITE" id="PS50088">
    <property type="entry name" value="ANK_REPEAT"/>
    <property type="match status" value="5"/>
</dbReference>
<feature type="compositionally biased region" description="Acidic residues" evidence="4">
    <location>
        <begin position="2064"/>
        <end position="2078"/>
    </location>
</feature>
<dbReference type="SMART" id="SM00248">
    <property type="entry name" value="ANK"/>
    <property type="match status" value="10"/>
</dbReference>